<evidence type="ECO:0000256" key="2">
    <source>
        <dbReference type="PROSITE-ProRule" id="PRU00708"/>
    </source>
</evidence>
<dbReference type="Gene3D" id="1.25.40.10">
    <property type="entry name" value="Tetratricopeptide repeat domain"/>
    <property type="match status" value="4"/>
</dbReference>
<dbReference type="AlphaFoldDB" id="A0A5J4Z316"/>
<dbReference type="Proteomes" id="UP000324585">
    <property type="component" value="Unassembled WGS sequence"/>
</dbReference>
<gene>
    <name evidence="4" type="ORF">FVE85_5581</name>
</gene>
<dbReference type="EMBL" id="VRMN01000001">
    <property type="protein sequence ID" value="KAA8497996.1"/>
    <property type="molecule type" value="Genomic_DNA"/>
</dbReference>
<evidence type="ECO:0000313" key="5">
    <source>
        <dbReference type="Proteomes" id="UP000324585"/>
    </source>
</evidence>
<dbReference type="PROSITE" id="PS51375">
    <property type="entry name" value="PPR"/>
    <property type="match status" value="6"/>
</dbReference>
<dbReference type="PANTHER" id="PTHR47942">
    <property type="entry name" value="TETRATRICOPEPTIDE REPEAT (TPR)-LIKE SUPERFAMILY PROTEIN-RELATED"/>
    <property type="match status" value="1"/>
</dbReference>
<feature type="repeat" description="PPR" evidence="2">
    <location>
        <begin position="577"/>
        <end position="611"/>
    </location>
</feature>
<dbReference type="InterPro" id="IPR033443">
    <property type="entry name" value="PROP1-like_PPR_dom"/>
</dbReference>
<feature type="repeat" description="PPR" evidence="2">
    <location>
        <begin position="684"/>
        <end position="718"/>
    </location>
</feature>
<comment type="caution">
    <text evidence="4">The sequence shown here is derived from an EMBL/GenBank/DDBJ whole genome shotgun (WGS) entry which is preliminary data.</text>
</comment>
<dbReference type="InterPro" id="IPR002885">
    <property type="entry name" value="PPR_rpt"/>
</dbReference>
<dbReference type="InterPro" id="IPR011990">
    <property type="entry name" value="TPR-like_helical_dom_sf"/>
</dbReference>
<name>A0A5J4Z316_PORPP</name>
<feature type="repeat" description="PPR" evidence="2">
    <location>
        <begin position="396"/>
        <end position="430"/>
    </location>
</feature>
<proteinExistence type="predicted"/>
<organism evidence="4 5">
    <name type="scientific">Porphyridium purpureum</name>
    <name type="common">Red alga</name>
    <name type="synonym">Porphyridium cruentum</name>
    <dbReference type="NCBI Taxonomy" id="35688"/>
    <lineage>
        <taxon>Eukaryota</taxon>
        <taxon>Rhodophyta</taxon>
        <taxon>Bangiophyceae</taxon>
        <taxon>Porphyridiales</taxon>
        <taxon>Porphyridiaceae</taxon>
        <taxon>Porphyridium</taxon>
    </lineage>
</organism>
<dbReference type="OrthoDB" id="185373at2759"/>
<evidence type="ECO:0000256" key="1">
    <source>
        <dbReference type="ARBA" id="ARBA00022737"/>
    </source>
</evidence>
<dbReference type="Pfam" id="PF13812">
    <property type="entry name" value="PPR_3"/>
    <property type="match status" value="1"/>
</dbReference>
<feature type="domain" description="PROP1-like PPR" evidence="3">
    <location>
        <begin position="589"/>
        <end position="731"/>
    </location>
</feature>
<dbReference type="PANTHER" id="PTHR47942:SF63">
    <property type="entry name" value="PENTATRICOPEPTIDE REPEAT-CONTAINING PROTEIN"/>
    <property type="match status" value="1"/>
</dbReference>
<dbReference type="NCBIfam" id="TIGR00756">
    <property type="entry name" value="PPR"/>
    <property type="match status" value="5"/>
</dbReference>
<evidence type="ECO:0000313" key="4">
    <source>
        <dbReference type="EMBL" id="KAA8497996.1"/>
    </source>
</evidence>
<keyword evidence="5" id="KW-1185">Reference proteome</keyword>
<accession>A0A5J4Z316</accession>
<reference evidence="5" key="1">
    <citation type="journal article" date="2019" name="Nat. Commun.">
        <title>Expansion of phycobilisome linker gene families in mesophilic red algae.</title>
        <authorList>
            <person name="Lee J."/>
            <person name="Kim D."/>
            <person name="Bhattacharya D."/>
            <person name="Yoon H.S."/>
        </authorList>
    </citation>
    <scope>NUCLEOTIDE SEQUENCE [LARGE SCALE GENOMIC DNA]</scope>
    <source>
        <strain evidence="5">CCMP 1328</strain>
    </source>
</reference>
<dbReference type="Pfam" id="PF13041">
    <property type="entry name" value="PPR_2"/>
    <property type="match status" value="2"/>
</dbReference>
<evidence type="ECO:0000259" key="3">
    <source>
        <dbReference type="Pfam" id="PF17177"/>
    </source>
</evidence>
<dbReference type="Pfam" id="PF17177">
    <property type="entry name" value="PPR_long"/>
    <property type="match status" value="1"/>
</dbReference>
<sequence length="813" mass="89234">MSCGFVGVAHTAKPRWCACPCAVHSCVRCGDARCAHVANATRARRRNVCASSCVFIVAVASSSASFDKEGARFEPSRIDGQEAKRTTGFGREAGLNVTVRAVTGLDSANGSTGRMGFGSGSGSDDGDYCPLVMRDAKGVLQSKEQLVQIFEGARKDHKFGLAVSAVEELSRIHTLSLQQANTSEPDAWSVGSAEGTVVAHAPNPRFPIAYGEMHGFVNDLSRHVVEWKNTLRALQVMERHVKVMRLSSYALVARALRDAGRPEELAAMLTRMWAIAREKKANGFAACEPDEKMCCLAADLAAEQRNVGLARDIISEMESHGVKAGPYAYAALIKAYGRSGNDVGVERTLQRMHTQRVQPDQVALNAAIDALVRCKKVKRAQKLLSSMPAEWSVQPNVRSYNTVMKGLAELGLVDEAFALRKEMLDLGLEPSKVTRNTLLLACVNGNAWVRAQKLVFAIKSIDGNDIDDLIAYNTVINGLAQVGRFSEAIEVMNEFEAKGGRPSAETHTSIITAALAEEDMGRAWFFFRGMKRLGVDPLSTTYRAMIRGLTLTGQQSSLRDASELLLEMVRKFPTETGAIEFNTLMNGFAQVGDMNAVERLLERMIELDIKPDAITWTTVLSGHGKARNLSGVKRSFAALRASRGPVDLTSLNAFVSALVRCDEIDLAERVVDEMERVGGSIRPDLITYSVLIHAYLSAADAKRAWPVYERLKSSGIKPNQRLLEDILRLSIGQRATRGSLLGASQLRVVFRDMDIAHVPTWVIKRWQRKLQLGAKSLGSDMPYQSVKSKKPKASKEIFERHEWNEIQSGFRAF</sequence>
<protein>
    <submittedName>
        <fullName evidence="4">Pentatricopeptide repeat-containing protein</fullName>
    </submittedName>
</protein>
<dbReference type="InterPro" id="IPR051222">
    <property type="entry name" value="PPR/CCM1_RNA-binding"/>
</dbReference>
<keyword evidence="1" id="KW-0677">Repeat</keyword>
<feature type="repeat" description="PPR" evidence="2">
    <location>
        <begin position="468"/>
        <end position="502"/>
    </location>
</feature>
<dbReference type="OMA" id="FREMSHM"/>
<feature type="repeat" description="PPR" evidence="2">
    <location>
        <begin position="647"/>
        <end position="681"/>
    </location>
</feature>
<feature type="repeat" description="PPR" evidence="2">
    <location>
        <begin position="325"/>
        <end position="359"/>
    </location>
</feature>